<dbReference type="InterPro" id="IPR041075">
    <property type="entry name" value="NOD1/2_WH"/>
</dbReference>
<dbReference type="SUPFAM" id="SSF47986">
    <property type="entry name" value="DEATH domain"/>
    <property type="match status" value="1"/>
</dbReference>
<dbReference type="PANTHER" id="PTHR45690">
    <property type="entry name" value="NACHT, LRR AND PYD DOMAINS-CONTAINING PROTEIN 12"/>
    <property type="match status" value="1"/>
</dbReference>
<dbReference type="InterPro" id="IPR050637">
    <property type="entry name" value="NLRP_innate_immun_reg"/>
</dbReference>
<dbReference type="GO" id="GO:0005739">
    <property type="term" value="C:mitochondrion"/>
    <property type="evidence" value="ECO:0007669"/>
    <property type="project" value="TreeGrafter"/>
</dbReference>
<dbReference type="GO" id="GO:0005524">
    <property type="term" value="F:ATP binding"/>
    <property type="evidence" value="ECO:0007669"/>
    <property type="project" value="UniProtKB-KW"/>
</dbReference>
<evidence type="ECO:0000256" key="6">
    <source>
        <dbReference type="SAM" id="MobiDB-lite"/>
    </source>
</evidence>
<evidence type="ECO:0000313" key="9">
    <source>
        <dbReference type="RefSeq" id="XP_007538807.2"/>
    </source>
</evidence>
<evidence type="ECO:0000259" key="7">
    <source>
        <dbReference type="SMART" id="SM01289"/>
    </source>
</evidence>
<keyword evidence="5" id="KW-0067">ATP-binding</keyword>
<dbReference type="InterPro" id="IPR004020">
    <property type="entry name" value="DAPIN"/>
</dbReference>
<dbReference type="SMART" id="SM01289">
    <property type="entry name" value="PYRIN"/>
    <property type="match status" value="1"/>
</dbReference>
<dbReference type="GO" id="GO:0005829">
    <property type="term" value="C:cytosol"/>
    <property type="evidence" value="ECO:0007669"/>
    <property type="project" value="TreeGrafter"/>
</dbReference>
<dbReference type="GO" id="GO:0005634">
    <property type="term" value="C:nucleus"/>
    <property type="evidence" value="ECO:0007669"/>
    <property type="project" value="TreeGrafter"/>
</dbReference>
<evidence type="ECO:0000256" key="4">
    <source>
        <dbReference type="ARBA" id="ARBA00022741"/>
    </source>
</evidence>
<dbReference type="Pfam" id="PF17776">
    <property type="entry name" value="NLRC4_HD2"/>
    <property type="match status" value="1"/>
</dbReference>
<evidence type="ECO:0000313" key="8">
    <source>
        <dbReference type="Proteomes" id="UP001652624"/>
    </source>
</evidence>
<evidence type="ECO:0000256" key="5">
    <source>
        <dbReference type="ARBA" id="ARBA00022840"/>
    </source>
</evidence>
<comment type="similarity">
    <text evidence="1">Belongs to the NLRP family.</text>
</comment>
<dbReference type="InterPro" id="IPR041267">
    <property type="entry name" value="NLRP_HD2"/>
</dbReference>
<dbReference type="CDD" id="cd08320">
    <property type="entry name" value="Pyrin_NALPs"/>
    <property type="match status" value="1"/>
</dbReference>
<dbReference type="GO" id="GO:0005938">
    <property type="term" value="C:cell cortex"/>
    <property type="evidence" value="ECO:0007669"/>
    <property type="project" value="TreeGrafter"/>
</dbReference>
<dbReference type="PANTHER" id="PTHR45690:SF7">
    <property type="entry name" value="NACHT, LRR AND PYD DOMAINS-CONTAINING PROTEIN 5"/>
    <property type="match status" value="1"/>
</dbReference>
<accession>A0A1S3APP3</accession>
<dbReference type="eggNOG" id="ENOG502SBIG">
    <property type="taxonomic scope" value="Eukaryota"/>
</dbReference>
<name>A0A1S3APP3_ERIEU</name>
<protein>
    <submittedName>
        <fullName evidence="9">NACHT, LRR and PYD domains-containing protein 5</fullName>
    </submittedName>
</protein>
<dbReference type="InterPro" id="IPR011029">
    <property type="entry name" value="DEATH-like_dom_sf"/>
</dbReference>
<dbReference type="AlphaFoldDB" id="A0A1S3APP3"/>
<dbReference type="GeneID" id="103127857"/>
<dbReference type="Gene3D" id="3.80.10.10">
    <property type="entry name" value="Ribonuclease Inhibitor"/>
    <property type="match status" value="2"/>
</dbReference>
<evidence type="ECO:0000256" key="1">
    <source>
        <dbReference type="ARBA" id="ARBA00008665"/>
    </source>
</evidence>
<dbReference type="SUPFAM" id="SSF52047">
    <property type="entry name" value="RNI-like"/>
    <property type="match status" value="2"/>
</dbReference>
<dbReference type="CTD" id="126206"/>
<dbReference type="OrthoDB" id="9665559at2759"/>
<dbReference type="RefSeq" id="XP_007538807.2">
    <property type="nucleotide sequence ID" value="XM_007538745.3"/>
</dbReference>
<organism evidence="8 9">
    <name type="scientific">Erinaceus europaeus</name>
    <name type="common">Western European hedgehog</name>
    <dbReference type="NCBI Taxonomy" id="9365"/>
    <lineage>
        <taxon>Eukaryota</taxon>
        <taxon>Metazoa</taxon>
        <taxon>Chordata</taxon>
        <taxon>Craniata</taxon>
        <taxon>Vertebrata</taxon>
        <taxon>Euteleostomi</taxon>
        <taxon>Mammalia</taxon>
        <taxon>Eutheria</taxon>
        <taxon>Laurasiatheria</taxon>
        <taxon>Eulipotyphla</taxon>
        <taxon>Erinaceidae</taxon>
        <taxon>Erinaceinae</taxon>
        <taxon>Erinaceus</taxon>
    </lineage>
</organism>
<dbReference type="Pfam" id="PF13516">
    <property type="entry name" value="LRR_6"/>
    <property type="match status" value="4"/>
</dbReference>
<dbReference type="InterPro" id="IPR001611">
    <property type="entry name" value="Leu-rich_rpt"/>
</dbReference>
<keyword evidence="3" id="KW-0677">Repeat</keyword>
<dbReference type="Pfam" id="PF02758">
    <property type="entry name" value="PYRIN"/>
    <property type="match status" value="1"/>
</dbReference>
<sequence>MKEAVPSPFSRCGMLWCFQQLSHEEFQTFKHLLRESKAALRLPQTFTWEDVQNAHAEKLASILHQQCPASLVWATASSILEQMNLSLLTEVAREKMKSLEEKQSQYKIHMMSKFATKLEGQQDLTQLACDILEKEVLAAAFSPELSGFRPHTVVLHGMPSCGEWALARAVQLCWLQGELYQDLFSYVLLLRLGALQPSEESSLAELLCAEWPGAPLPDILAQPELMLLVVDGLDGLADALGEEAEARAGCMCTDWTERVPVWVLLRELLCKALLPKCSLLLTVGDGALPALGPWLQAPRFLWAGQLCAGQLEEQPQTEPGAAEGVSAECAPASQVPGAPQNQALGGQTPATQAIWSLGEWTPARQALWRLGRGLALSRLWLGASEQQRLSADKGAKLVALCRLAAAGLQAGRLELPREMVQARGLSPEHLQDLLGTQVLVPQRSPEGVSTFSFPPGLQPLLTALHFVLDEVEPLRDPDPQLLGVNAQPLDPHCHVDHLLPMVRFLYSLMNEEATQTLETVLGRPLSPRVRWDLQHCVSLLGHRAAAHTDVLEAFYCLFETQNPNFVRSALSGFQELWQTLLLPADLHVVAFCLQHCPHLSKLRLEVRVFYPLDVTNRISRLQKNSVAESWEKLCSMFGTNSELHQLDLSSSILTEGAMKVLCAKLCQATCKIQKLTFKYAQIPLGLNCLWMTLISNHNIKHLDLQGTPLLYEDVQMACEALKHPSCVLESLRLDSCGLTEDCCSLISQVITGSPSLHFLSLAGNNLLAKGLKLLFTSLQASQCCLQRLGLGSCDLQASACQDLTFGLSKNLSLTHLSLSDNKLGSNGMNLLCLSICLPSCPLQRLTLNECDLDETTCGLLAIALQGKSHLTHLSLSVNPLGDGGVTLLCASLKTPCCHLQDLELVRCDLTEACCEKLSCVITENKRLKSLDLGGNALGDAGVLALCKGLRQEHSSLRRLGLEACGLTAECCEALADSQHLTSLNLLHNDLGEAGLKRLCEAFACSTCSLQRLGLCVWQNPAPMQKLLDKLQQLRPQLEMGEDWYTWGQEDRFWWRY</sequence>
<gene>
    <name evidence="9" type="primary">NLRP5</name>
</gene>
<dbReference type="Proteomes" id="UP001652624">
    <property type="component" value="Chromosome 13"/>
</dbReference>
<proteinExistence type="inferred from homology"/>
<dbReference type="SMART" id="SM00368">
    <property type="entry name" value="LRR_RI"/>
    <property type="match status" value="11"/>
</dbReference>
<dbReference type="Pfam" id="PF05729">
    <property type="entry name" value="NACHT"/>
    <property type="match status" value="1"/>
</dbReference>
<feature type="domain" description="Pyrin" evidence="7">
    <location>
        <begin position="10"/>
        <end position="94"/>
    </location>
</feature>
<reference evidence="9" key="1">
    <citation type="submission" date="2025-08" db="UniProtKB">
        <authorList>
            <consortium name="RefSeq"/>
        </authorList>
    </citation>
    <scope>IDENTIFICATION</scope>
</reference>
<dbReference type="InterPro" id="IPR007111">
    <property type="entry name" value="NACHT_NTPase"/>
</dbReference>
<keyword evidence="8" id="KW-1185">Reference proteome</keyword>
<dbReference type="Gene3D" id="1.10.533.10">
    <property type="entry name" value="Death Domain, Fas"/>
    <property type="match status" value="1"/>
</dbReference>
<evidence type="ECO:0000256" key="2">
    <source>
        <dbReference type="ARBA" id="ARBA00022614"/>
    </source>
</evidence>
<feature type="region of interest" description="Disordered" evidence="6">
    <location>
        <begin position="313"/>
        <end position="345"/>
    </location>
</feature>
<dbReference type="InterPro" id="IPR032675">
    <property type="entry name" value="LRR_dom_sf"/>
</dbReference>
<dbReference type="GO" id="GO:0050727">
    <property type="term" value="P:regulation of inflammatory response"/>
    <property type="evidence" value="ECO:0007669"/>
    <property type="project" value="TreeGrafter"/>
</dbReference>
<evidence type="ECO:0000256" key="3">
    <source>
        <dbReference type="ARBA" id="ARBA00022737"/>
    </source>
</evidence>
<keyword evidence="2" id="KW-0433">Leucine-rich repeat</keyword>
<dbReference type="GO" id="GO:0106333">
    <property type="term" value="C:subcortical maternal complex"/>
    <property type="evidence" value="ECO:0007669"/>
    <property type="project" value="TreeGrafter"/>
</dbReference>
<dbReference type="Pfam" id="PF17779">
    <property type="entry name" value="WHD_NOD2"/>
    <property type="match status" value="1"/>
</dbReference>
<dbReference type="FunCoup" id="A0A1S3APP3">
    <property type="interactions" value="37"/>
</dbReference>
<dbReference type="InParanoid" id="A0A1S3APP3"/>
<keyword evidence="4" id="KW-0547">Nucleotide-binding</keyword>